<dbReference type="NCBIfam" id="NF010539">
    <property type="entry name" value="PRK13927.1"/>
    <property type="match status" value="1"/>
</dbReference>
<dbReference type="AlphaFoldDB" id="A0A1F5S3V9"/>
<evidence type="ECO:0000256" key="1">
    <source>
        <dbReference type="ARBA" id="ARBA00022490"/>
    </source>
</evidence>
<dbReference type="EMBL" id="MFGA01000008">
    <property type="protein sequence ID" value="OGF21326.1"/>
    <property type="molecule type" value="Genomic_DNA"/>
</dbReference>
<feature type="binding site" evidence="6">
    <location>
        <begin position="19"/>
        <end position="21"/>
    </location>
    <ligand>
        <name>ATP</name>
        <dbReference type="ChEBI" id="CHEBI:30616"/>
    </ligand>
</feature>
<dbReference type="PANTHER" id="PTHR42749">
    <property type="entry name" value="CELL SHAPE-DETERMINING PROTEIN MREB"/>
    <property type="match status" value="1"/>
</dbReference>
<evidence type="ECO:0000256" key="3">
    <source>
        <dbReference type="ARBA" id="ARBA00022840"/>
    </source>
</evidence>
<proteinExistence type="inferred from homology"/>
<keyword evidence="4 6" id="KW-0133">Cell shape</keyword>
<dbReference type="PANTHER" id="PTHR42749:SF1">
    <property type="entry name" value="CELL SHAPE-DETERMINING PROTEIN MREB"/>
    <property type="match status" value="1"/>
</dbReference>
<dbReference type="GO" id="GO:0000902">
    <property type="term" value="P:cell morphogenesis"/>
    <property type="evidence" value="ECO:0007669"/>
    <property type="project" value="InterPro"/>
</dbReference>
<dbReference type="GO" id="GO:0008360">
    <property type="term" value="P:regulation of cell shape"/>
    <property type="evidence" value="ECO:0007669"/>
    <property type="project" value="UniProtKB-UniRule"/>
</dbReference>
<dbReference type="InterPro" id="IPR043129">
    <property type="entry name" value="ATPase_NBD"/>
</dbReference>
<evidence type="ECO:0000313" key="7">
    <source>
        <dbReference type="EMBL" id="OGF21326.1"/>
    </source>
</evidence>
<dbReference type="InterPro" id="IPR004753">
    <property type="entry name" value="MreB"/>
</dbReference>
<dbReference type="GO" id="GO:0005737">
    <property type="term" value="C:cytoplasm"/>
    <property type="evidence" value="ECO:0007669"/>
    <property type="project" value="UniProtKB-SubCell"/>
</dbReference>
<gene>
    <name evidence="6" type="primary">mreB</name>
    <name evidence="7" type="ORF">A2257_00910</name>
</gene>
<dbReference type="CDD" id="cd10225">
    <property type="entry name" value="ASKHA_NBD_MreB-like"/>
    <property type="match status" value="1"/>
</dbReference>
<evidence type="ECO:0000256" key="5">
    <source>
        <dbReference type="ARBA" id="ARBA00023458"/>
    </source>
</evidence>
<comment type="function">
    <text evidence="6">Forms membrane-associated dynamic filaments that are essential for cell shape determination. Acts by regulating cell wall synthesis and cell elongation, and thus cell shape. A feedback loop between cell geometry and MreB localization may maintain elongated cell shape by targeting cell wall growth to regions of negative cell wall curvature.</text>
</comment>
<dbReference type="PRINTS" id="PR01652">
    <property type="entry name" value="SHAPEPROTEIN"/>
</dbReference>
<dbReference type="HAMAP" id="MF_02207">
    <property type="entry name" value="MreB"/>
    <property type="match status" value="1"/>
</dbReference>
<dbReference type="Proteomes" id="UP000177407">
    <property type="component" value="Unassembled WGS sequence"/>
</dbReference>
<comment type="caution">
    <text evidence="6">Lacks conserved residue(s) required for the propagation of feature annotation.</text>
</comment>
<comment type="subunit">
    <text evidence="6">Forms polymers.</text>
</comment>
<keyword evidence="3 6" id="KW-0067">ATP-binding</keyword>
<keyword evidence="1 6" id="KW-0963">Cytoplasm</keyword>
<dbReference type="Pfam" id="PF06723">
    <property type="entry name" value="MreB_Mbl"/>
    <property type="match status" value="1"/>
</dbReference>
<dbReference type="InterPro" id="IPR056546">
    <property type="entry name" value="MreB_MamK-like"/>
</dbReference>
<accession>A0A1F5S3V9</accession>
<dbReference type="NCBIfam" id="TIGR00904">
    <property type="entry name" value="mreB"/>
    <property type="match status" value="1"/>
</dbReference>
<name>A0A1F5S3V9_9BACT</name>
<evidence type="ECO:0000256" key="2">
    <source>
        <dbReference type="ARBA" id="ARBA00022741"/>
    </source>
</evidence>
<reference evidence="7 8" key="1">
    <citation type="journal article" date="2016" name="Nat. Commun.">
        <title>Thousands of microbial genomes shed light on interconnected biogeochemical processes in an aquifer system.</title>
        <authorList>
            <person name="Anantharaman K."/>
            <person name="Brown C.T."/>
            <person name="Hug L.A."/>
            <person name="Sharon I."/>
            <person name="Castelle C.J."/>
            <person name="Probst A.J."/>
            <person name="Thomas B.C."/>
            <person name="Singh A."/>
            <person name="Wilkins M.J."/>
            <person name="Karaoz U."/>
            <person name="Brodie E.L."/>
            <person name="Williams K.H."/>
            <person name="Hubbard S.S."/>
            <person name="Banfield J.F."/>
        </authorList>
    </citation>
    <scope>NUCLEOTIDE SEQUENCE [LARGE SCALE GENOMIC DNA]</scope>
</reference>
<comment type="similarity">
    <text evidence="5 6">Belongs to the FtsA/MreB family.</text>
</comment>
<dbReference type="GO" id="GO:0005524">
    <property type="term" value="F:ATP binding"/>
    <property type="evidence" value="ECO:0007669"/>
    <property type="project" value="UniProtKB-KW"/>
</dbReference>
<evidence type="ECO:0000256" key="4">
    <source>
        <dbReference type="ARBA" id="ARBA00022960"/>
    </source>
</evidence>
<dbReference type="Gene3D" id="3.30.420.40">
    <property type="match status" value="3"/>
</dbReference>
<feature type="binding site" evidence="6">
    <location>
        <begin position="213"/>
        <end position="216"/>
    </location>
    <ligand>
        <name>ATP</name>
        <dbReference type="ChEBI" id="CHEBI:30616"/>
    </ligand>
</feature>
<evidence type="ECO:0000256" key="6">
    <source>
        <dbReference type="HAMAP-Rule" id="MF_02207"/>
    </source>
</evidence>
<comment type="subcellular location">
    <subcellularLocation>
        <location evidence="6">Cytoplasm</location>
    </subcellularLocation>
    <text evidence="6">Membrane-associated.</text>
</comment>
<evidence type="ECO:0000313" key="8">
    <source>
        <dbReference type="Proteomes" id="UP000177407"/>
    </source>
</evidence>
<protein>
    <recommendedName>
        <fullName evidence="6">Cell shape-determining protein MreB</fullName>
    </recommendedName>
</protein>
<sequence length="348" mass="37942">MFNKIFGKFSKDIGIDLGTANTKVFVKDKGIVINEPSVVSLNTKTGQIIAIGEDAKKMLGKLPPHILASKPIVNGIISDFEVAEKMLKYFIDKIHQDSFTLLPRPRIIIGIPLDITEVERKAVEDASLSAGAREVFLIEKIMASAIGARLPIADPVGNIIVDIGEGTTEIAVIALSGVVTWRTLRVAGEEMSKNIIQYAREVFNLLVGDKMAEEVKIRVGSAVEQKEPLSIDMRGRDLITGLPRSVTINDVQIREALSRSVKQIIDGIKSTLEVTPPELLADIFERGMILTGGGAMLRGIDQIISRATEIPVRIADDPMTCVVRGTGLLLEDMQLLKEIAIPSTQEEK</sequence>
<comment type="caution">
    <text evidence="7">The sequence shown here is derived from an EMBL/GenBank/DDBJ whole genome shotgun (WGS) entry which is preliminary data.</text>
</comment>
<organism evidence="7 8">
    <name type="scientific">Candidatus Falkowbacteria bacterium RIFOXYA2_FULL_38_12</name>
    <dbReference type="NCBI Taxonomy" id="1797993"/>
    <lineage>
        <taxon>Bacteria</taxon>
        <taxon>Candidatus Falkowiibacteriota</taxon>
    </lineage>
</organism>
<dbReference type="SUPFAM" id="SSF53067">
    <property type="entry name" value="Actin-like ATPase domain"/>
    <property type="match status" value="2"/>
</dbReference>
<keyword evidence="2 6" id="KW-0547">Nucleotide-binding</keyword>